<keyword evidence="1" id="KW-1133">Transmembrane helix</keyword>
<evidence type="ECO:0000256" key="1">
    <source>
        <dbReference type="SAM" id="Phobius"/>
    </source>
</evidence>
<evidence type="ECO:0000313" key="3">
    <source>
        <dbReference type="EMBL" id="CAL6024679.1"/>
    </source>
</evidence>
<gene>
    <name evidence="3" type="ORF">HINF_LOCUS29733</name>
    <name evidence="2" type="ORF">HINF_LOCUS60354</name>
</gene>
<proteinExistence type="predicted"/>
<protein>
    <submittedName>
        <fullName evidence="3">Hypothetical_protein</fullName>
    </submittedName>
</protein>
<comment type="caution">
    <text evidence="2">The sequence shown here is derived from an EMBL/GenBank/DDBJ whole genome shotgun (WGS) entry which is preliminary data.</text>
</comment>
<reference evidence="3 4" key="2">
    <citation type="submission" date="2024-07" db="EMBL/GenBank/DDBJ databases">
        <authorList>
            <person name="Akdeniz Z."/>
        </authorList>
    </citation>
    <scope>NUCLEOTIDE SEQUENCE [LARGE SCALE GENOMIC DNA]</scope>
</reference>
<dbReference type="AlphaFoldDB" id="A0AA86RIE8"/>
<name>A0AA86RIE8_9EUKA</name>
<sequence length="185" mass="20006">MFGLLFAIQSCYSNVRAQKNSDDVIIQFDTSCQSPSTPLNVVFNPYIVGASMVFTKYAIVSATNQVYVTFQCSDLVPSNPQCSYFLNHLKNNTAQVMISHAGANLEVFSSVSLNAISGNKSGSSVGAIVGGCLGALVILLLVLGVAYYYYRKNNTQQRVVTVNVTSPVRIVGKTMIPAQELGFRK</sequence>
<keyword evidence="4" id="KW-1185">Reference proteome</keyword>
<keyword evidence="1" id="KW-0472">Membrane</keyword>
<evidence type="ECO:0000313" key="4">
    <source>
        <dbReference type="Proteomes" id="UP001642409"/>
    </source>
</evidence>
<accession>A0AA86RIE8</accession>
<organism evidence="2">
    <name type="scientific">Hexamita inflata</name>
    <dbReference type="NCBI Taxonomy" id="28002"/>
    <lineage>
        <taxon>Eukaryota</taxon>
        <taxon>Metamonada</taxon>
        <taxon>Diplomonadida</taxon>
        <taxon>Hexamitidae</taxon>
        <taxon>Hexamitinae</taxon>
        <taxon>Hexamita</taxon>
    </lineage>
</organism>
<reference evidence="2" key="1">
    <citation type="submission" date="2023-06" db="EMBL/GenBank/DDBJ databases">
        <authorList>
            <person name="Kurt Z."/>
        </authorList>
    </citation>
    <scope>NUCLEOTIDE SEQUENCE</scope>
</reference>
<dbReference type="Gene3D" id="1.20.5.510">
    <property type="entry name" value="Single helix bin"/>
    <property type="match status" value="1"/>
</dbReference>
<evidence type="ECO:0000313" key="2">
    <source>
        <dbReference type="EMBL" id="CAI9972709.1"/>
    </source>
</evidence>
<dbReference type="EMBL" id="CATOUU010001114">
    <property type="protein sequence ID" value="CAI9972709.1"/>
    <property type="molecule type" value="Genomic_DNA"/>
</dbReference>
<dbReference type="Proteomes" id="UP001642409">
    <property type="component" value="Unassembled WGS sequence"/>
</dbReference>
<keyword evidence="1" id="KW-0812">Transmembrane</keyword>
<dbReference type="EMBL" id="CAXDID020000096">
    <property type="protein sequence ID" value="CAL6024679.1"/>
    <property type="molecule type" value="Genomic_DNA"/>
</dbReference>
<feature type="transmembrane region" description="Helical" evidence="1">
    <location>
        <begin position="125"/>
        <end position="150"/>
    </location>
</feature>